<gene>
    <name evidence="1" type="ORF">SS50377_17180</name>
    <name evidence="2" type="ORF">SS50377_21724</name>
</gene>
<reference evidence="1 2" key="1">
    <citation type="journal article" date="2014" name="PLoS Genet.">
        <title>The Genome of Spironucleus salmonicida Highlights a Fish Pathogen Adapted to Fluctuating Environments.</title>
        <authorList>
            <person name="Xu F."/>
            <person name="Jerlstrom-Hultqvist J."/>
            <person name="Einarsson E."/>
            <person name="Astvaldsson A."/>
            <person name="Svard S.G."/>
            <person name="Andersson J.O."/>
        </authorList>
    </citation>
    <scope>NUCLEOTIDE SEQUENCE</scope>
    <source>
        <strain evidence="2">ATCC 50377</strain>
    </source>
</reference>
<evidence type="ECO:0000313" key="2">
    <source>
        <dbReference type="EMBL" id="KAH0576165.1"/>
    </source>
</evidence>
<dbReference type="EMBL" id="KI546142">
    <property type="protein sequence ID" value="EST43172.1"/>
    <property type="molecule type" value="Genomic_DNA"/>
</dbReference>
<keyword evidence="3" id="KW-1185">Reference proteome</keyword>
<sequence length="111" mass="12810">MDIQFVTKCCISNLPAIMHFVSCLPLYAKLCASVCFNIKTNMVHRQTSEQCVSHQVVFGFFDCQLGRMMEKRLLNQTCVLLNFRVCKRQPPAHNIKNSYEGMRAQSMETEQ</sequence>
<dbReference type="Proteomes" id="UP000018208">
    <property type="component" value="Unassembled WGS sequence"/>
</dbReference>
<evidence type="ECO:0000313" key="1">
    <source>
        <dbReference type="EMBL" id="EST43172.1"/>
    </source>
</evidence>
<dbReference type="AlphaFoldDB" id="V6LFB3"/>
<dbReference type="EMBL" id="AUWU02000002">
    <property type="protein sequence ID" value="KAH0576165.1"/>
    <property type="molecule type" value="Genomic_DNA"/>
</dbReference>
<name>V6LFB3_9EUKA</name>
<proteinExistence type="predicted"/>
<organism evidence="1">
    <name type="scientific">Spironucleus salmonicida</name>
    <dbReference type="NCBI Taxonomy" id="348837"/>
    <lineage>
        <taxon>Eukaryota</taxon>
        <taxon>Metamonada</taxon>
        <taxon>Diplomonadida</taxon>
        <taxon>Hexamitidae</taxon>
        <taxon>Hexamitinae</taxon>
        <taxon>Spironucleus</taxon>
    </lineage>
</organism>
<accession>V6LFB3</accession>
<protein>
    <submittedName>
        <fullName evidence="1">Uncharacterized protein</fullName>
    </submittedName>
</protein>
<reference evidence="2" key="2">
    <citation type="submission" date="2020-12" db="EMBL/GenBank/DDBJ databases">
        <title>New Spironucleus salmonicida genome in near-complete chromosomes.</title>
        <authorList>
            <person name="Xu F."/>
            <person name="Kurt Z."/>
            <person name="Jimenez-Gonzalez A."/>
            <person name="Astvaldsson A."/>
            <person name="Andersson J.O."/>
            <person name="Svard S.G."/>
        </authorList>
    </citation>
    <scope>NUCLEOTIDE SEQUENCE</scope>
    <source>
        <strain evidence="2">ATCC 50377</strain>
    </source>
</reference>
<dbReference type="VEuPathDB" id="GiardiaDB:SS50377_21724"/>
<evidence type="ECO:0000313" key="3">
    <source>
        <dbReference type="Proteomes" id="UP000018208"/>
    </source>
</evidence>